<evidence type="ECO:0008006" key="4">
    <source>
        <dbReference type="Google" id="ProtNLM"/>
    </source>
</evidence>
<evidence type="ECO:0000256" key="1">
    <source>
        <dbReference type="SAM" id="MobiDB-lite"/>
    </source>
</evidence>
<name>A0ABQ0IW33_GLUTH</name>
<comment type="caution">
    <text evidence="2">The sequence shown here is derived from an EMBL/GenBank/DDBJ whole genome shotgun (WGS) entry which is preliminary data.</text>
</comment>
<proteinExistence type="predicted"/>
<dbReference type="EMBL" id="BASM01000016">
    <property type="protein sequence ID" value="GAD26401.1"/>
    <property type="molecule type" value="Genomic_DNA"/>
</dbReference>
<evidence type="ECO:0000313" key="3">
    <source>
        <dbReference type="Proteomes" id="UP000018209"/>
    </source>
</evidence>
<dbReference type="Proteomes" id="UP000018209">
    <property type="component" value="Unassembled WGS sequence"/>
</dbReference>
<evidence type="ECO:0000313" key="2">
    <source>
        <dbReference type="EMBL" id="GAD26401.1"/>
    </source>
</evidence>
<protein>
    <recommendedName>
        <fullName evidence="4">DUF721 domain-containing protein</fullName>
    </recommendedName>
</protein>
<gene>
    <name evidence="2" type="ORF">NBRC3257_1400</name>
</gene>
<reference evidence="2 3" key="1">
    <citation type="submission" date="2013-08" db="EMBL/GenBank/DDBJ databases">
        <title>Gluconobacter thailandicus NBRC 3257 whole genome sequence.</title>
        <authorList>
            <person name="Matsutani M."/>
            <person name="Yakushi T."/>
            <person name="Matsushita K."/>
        </authorList>
    </citation>
    <scope>NUCLEOTIDE SEQUENCE [LARGE SCALE GENOMIC DNA]</scope>
    <source>
        <strain evidence="2 3">NBRC 3257</strain>
    </source>
</reference>
<dbReference type="PIRSF" id="PIRSF032064">
    <property type="entry name" value="UCP032064"/>
    <property type="match status" value="1"/>
</dbReference>
<keyword evidence="3" id="KW-1185">Reference proteome</keyword>
<feature type="region of interest" description="Disordered" evidence="1">
    <location>
        <begin position="1"/>
        <end position="33"/>
    </location>
</feature>
<accession>A0ABQ0IW33</accession>
<dbReference type="RefSeq" id="WP_007283000.1">
    <property type="nucleotide sequence ID" value="NZ_BASM01000016.1"/>
</dbReference>
<sequence length="175" mass="19550">MKKDQGPDKHLRGRASGIDPQQGQKPVWTPKRGGARQIGALVPGITKPAFKKKSPLLVRLSMDWEDFIGPRLSKVTEPRRMSAGTLTLACSGPVAMELQHLAPQIIERINTACGLRGEHLILRLKIVQDMTAFERPRPARPRPVQIDVPEIEDDELRDALQRLGGHIGARRGRRR</sequence>
<dbReference type="Pfam" id="PF05258">
    <property type="entry name" value="DciA"/>
    <property type="match status" value="1"/>
</dbReference>
<dbReference type="InterPro" id="IPR007922">
    <property type="entry name" value="DciA-like"/>
</dbReference>
<dbReference type="InterPro" id="IPR010593">
    <property type="entry name" value="DUF1159"/>
</dbReference>
<organism evidence="2 3">
    <name type="scientific">Gluconobacter thailandicus NBRC 3257</name>
    <dbReference type="NCBI Taxonomy" id="1381097"/>
    <lineage>
        <taxon>Bacteria</taxon>
        <taxon>Pseudomonadati</taxon>
        <taxon>Pseudomonadota</taxon>
        <taxon>Alphaproteobacteria</taxon>
        <taxon>Acetobacterales</taxon>
        <taxon>Acetobacteraceae</taxon>
        <taxon>Gluconobacter</taxon>
    </lineage>
</organism>
<feature type="compositionally biased region" description="Basic and acidic residues" evidence="1">
    <location>
        <begin position="1"/>
        <end position="10"/>
    </location>
</feature>